<gene>
    <name evidence="3" type="ordered locus">Tola_2951</name>
</gene>
<dbReference type="Pfam" id="PF07963">
    <property type="entry name" value="N_methyl"/>
    <property type="match status" value="1"/>
</dbReference>
<organism evidence="3 4">
    <name type="scientific">Tolumonas auensis (strain DSM 9187 / NBRC 110442 / TA 4)</name>
    <dbReference type="NCBI Taxonomy" id="595494"/>
    <lineage>
        <taxon>Bacteria</taxon>
        <taxon>Pseudomonadati</taxon>
        <taxon>Pseudomonadota</taxon>
        <taxon>Gammaproteobacteria</taxon>
        <taxon>Aeromonadales</taxon>
        <taxon>Aeromonadaceae</taxon>
        <taxon>Tolumonas</taxon>
    </lineage>
</organism>
<evidence type="ECO:0000256" key="1">
    <source>
        <dbReference type="ARBA" id="ARBA00022481"/>
    </source>
</evidence>
<sequence>MWRPFQGVTLIELILTIAIVGILASVSYPAMSHYVRESRRSEARSELSHIAGLQEQFFLQTQRYASLSDLGLSTAADNSYLTENGYYRITVAVSASAFLLTAMAAGSQSSDLDCLMFSLAQDGSRDSSSHDRCW</sequence>
<keyword evidence="1" id="KW-0488">Methylation</keyword>
<evidence type="ECO:0000313" key="3">
    <source>
        <dbReference type="EMBL" id="ACQ94540.1"/>
    </source>
</evidence>
<dbReference type="HOGENOM" id="CLU_091705_6_1_6"/>
<dbReference type="NCBIfam" id="TIGR02532">
    <property type="entry name" value="IV_pilin_GFxxxE"/>
    <property type="match status" value="1"/>
</dbReference>
<dbReference type="RefSeq" id="WP_015879989.1">
    <property type="nucleotide sequence ID" value="NC_012691.1"/>
</dbReference>
<dbReference type="AlphaFoldDB" id="C4LD09"/>
<dbReference type="EMBL" id="CP001616">
    <property type="protein sequence ID" value="ACQ94540.1"/>
    <property type="molecule type" value="Genomic_DNA"/>
</dbReference>
<keyword evidence="2" id="KW-0472">Membrane</keyword>
<dbReference type="eggNOG" id="COG4968">
    <property type="taxonomic scope" value="Bacteria"/>
</dbReference>
<dbReference type="STRING" id="595494.Tola_2951"/>
<name>C4LD09_TOLAT</name>
<dbReference type="InterPro" id="IPR012902">
    <property type="entry name" value="N_methyl_site"/>
</dbReference>
<keyword evidence="2" id="KW-1133">Transmembrane helix</keyword>
<keyword evidence="2" id="KW-0812">Transmembrane</keyword>
<dbReference type="OrthoDB" id="5296638at2"/>
<dbReference type="PRINTS" id="PR00813">
    <property type="entry name" value="BCTERIALGSPG"/>
</dbReference>
<feature type="transmembrane region" description="Helical" evidence="2">
    <location>
        <begin position="7"/>
        <end position="28"/>
    </location>
</feature>
<feature type="transmembrane region" description="Helical" evidence="2">
    <location>
        <begin position="86"/>
        <end position="106"/>
    </location>
</feature>
<dbReference type="KEGG" id="tau:Tola_2951"/>
<dbReference type="SUPFAM" id="SSF54523">
    <property type="entry name" value="Pili subunits"/>
    <property type="match status" value="1"/>
</dbReference>
<evidence type="ECO:0000256" key="2">
    <source>
        <dbReference type="SAM" id="Phobius"/>
    </source>
</evidence>
<reference evidence="3 4" key="2">
    <citation type="journal article" date="2011" name="Stand. Genomic Sci.">
        <title>Complete genome sequence of Tolumonas auensis type strain (TA 4).</title>
        <authorList>
            <person name="Chertkov O."/>
            <person name="Copeland A."/>
            <person name="Lucas S."/>
            <person name="Lapidus A."/>
            <person name="Berry K.W."/>
            <person name="Detter J.C."/>
            <person name="Del Rio T.G."/>
            <person name="Hammon N."/>
            <person name="Dalin E."/>
            <person name="Tice H."/>
            <person name="Pitluck S."/>
            <person name="Richardson P."/>
            <person name="Bruce D."/>
            <person name="Goodwin L."/>
            <person name="Han C."/>
            <person name="Tapia R."/>
            <person name="Saunders E."/>
            <person name="Schmutz J."/>
            <person name="Brettin T."/>
            <person name="Larimer F."/>
            <person name="Land M."/>
            <person name="Hauser L."/>
            <person name="Spring S."/>
            <person name="Rohde M."/>
            <person name="Kyrpides N.C."/>
            <person name="Ivanova N."/>
            <person name="Goker M."/>
            <person name="Beller H.R."/>
            <person name="Klenk H.P."/>
            <person name="Woyke T."/>
        </authorList>
    </citation>
    <scope>NUCLEOTIDE SEQUENCE [LARGE SCALE GENOMIC DNA]</scope>
    <source>
        <strain evidence="4">DSM 9187 / TA4</strain>
    </source>
</reference>
<dbReference type="InterPro" id="IPR000983">
    <property type="entry name" value="Bac_GSPG_pilin"/>
</dbReference>
<dbReference type="Pfam" id="PF16732">
    <property type="entry name" value="ComP_DUS"/>
    <property type="match status" value="1"/>
</dbReference>
<dbReference type="GO" id="GO:0043683">
    <property type="term" value="P:type IV pilus assembly"/>
    <property type="evidence" value="ECO:0007669"/>
    <property type="project" value="InterPro"/>
</dbReference>
<protein>
    <submittedName>
        <fullName evidence="3">Type IV pilus biogenesis protein PilE</fullName>
    </submittedName>
</protein>
<dbReference type="Gene3D" id="3.30.700.10">
    <property type="entry name" value="Glycoprotein, Type 4 Pilin"/>
    <property type="match status" value="1"/>
</dbReference>
<dbReference type="GO" id="GO:0015628">
    <property type="term" value="P:protein secretion by the type II secretion system"/>
    <property type="evidence" value="ECO:0007669"/>
    <property type="project" value="InterPro"/>
</dbReference>
<evidence type="ECO:0000313" key="4">
    <source>
        <dbReference type="Proteomes" id="UP000009073"/>
    </source>
</evidence>
<accession>C4LD09</accession>
<dbReference type="GO" id="GO:0015627">
    <property type="term" value="C:type II protein secretion system complex"/>
    <property type="evidence" value="ECO:0007669"/>
    <property type="project" value="InterPro"/>
</dbReference>
<keyword evidence="4" id="KW-1185">Reference proteome</keyword>
<dbReference type="PROSITE" id="PS00409">
    <property type="entry name" value="PROKAR_NTER_METHYL"/>
    <property type="match status" value="1"/>
</dbReference>
<reference evidence="4" key="1">
    <citation type="submission" date="2009-05" db="EMBL/GenBank/DDBJ databases">
        <title>Complete sequence of Tolumonas auensis DSM 9187.</title>
        <authorList>
            <consortium name="US DOE Joint Genome Institute"/>
            <person name="Lucas S."/>
            <person name="Copeland A."/>
            <person name="Lapidus A."/>
            <person name="Glavina del Rio T."/>
            <person name="Tice H."/>
            <person name="Bruce D."/>
            <person name="Goodwin L."/>
            <person name="Pitluck S."/>
            <person name="Chertkov O."/>
            <person name="Brettin T."/>
            <person name="Detter J.C."/>
            <person name="Han C."/>
            <person name="Larimer F."/>
            <person name="Land M."/>
            <person name="Hauser L."/>
            <person name="Kyrpides N."/>
            <person name="Mikhailova N."/>
            <person name="Spring S."/>
            <person name="Beller H."/>
        </authorList>
    </citation>
    <scope>NUCLEOTIDE SEQUENCE [LARGE SCALE GENOMIC DNA]</scope>
    <source>
        <strain evidence="4">DSM 9187 / TA4</strain>
    </source>
</reference>
<dbReference type="InterPro" id="IPR045584">
    <property type="entry name" value="Pilin-like"/>
</dbReference>
<dbReference type="InterPro" id="IPR031982">
    <property type="entry name" value="PilE-like"/>
</dbReference>
<dbReference type="Proteomes" id="UP000009073">
    <property type="component" value="Chromosome"/>
</dbReference>
<proteinExistence type="predicted"/>